<dbReference type="InterPro" id="IPR007627">
    <property type="entry name" value="RNA_pol_sigma70_r2"/>
</dbReference>
<comment type="function">
    <text evidence="6">Sigma factors are initiation factors that promote the attachment of RNA polymerase to specific initiation sites and are then released.</text>
</comment>
<evidence type="ECO:0000256" key="2">
    <source>
        <dbReference type="ARBA" id="ARBA00023015"/>
    </source>
</evidence>
<name>A0A9D2R1P6_9FIRM</name>
<keyword evidence="2 6" id="KW-0805">Transcription regulation</keyword>
<dbReference type="GO" id="GO:0006352">
    <property type="term" value="P:DNA-templated transcription initiation"/>
    <property type="evidence" value="ECO:0007669"/>
    <property type="project" value="UniProtKB-UniRule"/>
</dbReference>
<dbReference type="HAMAP" id="MF_02064">
    <property type="entry name" value="Sigma70_SigI"/>
    <property type="match status" value="1"/>
</dbReference>
<evidence type="ECO:0000256" key="5">
    <source>
        <dbReference type="ARBA" id="ARBA00023163"/>
    </source>
</evidence>
<keyword evidence="1 6" id="KW-0963">Cytoplasm</keyword>
<reference evidence="8" key="1">
    <citation type="journal article" date="2021" name="PeerJ">
        <title>Extensive microbial diversity within the chicken gut microbiome revealed by metagenomics and culture.</title>
        <authorList>
            <person name="Gilroy R."/>
            <person name="Ravi A."/>
            <person name="Getino M."/>
            <person name="Pursley I."/>
            <person name="Horton D.L."/>
            <person name="Alikhan N.F."/>
            <person name="Baker D."/>
            <person name="Gharbi K."/>
            <person name="Hall N."/>
            <person name="Watson M."/>
            <person name="Adriaenssens E.M."/>
            <person name="Foster-Nyarko E."/>
            <person name="Jarju S."/>
            <person name="Secka A."/>
            <person name="Antonio M."/>
            <person name="Oren A."/>
            <person name="Chaudhuri R.R."/>
            <person name="La Ragione R."/>
            <person name="Hildebrand F."/>
            <person name="Pallen M.J."/>
        </authorList>
    </citation>
    <scope>NUCLEOTIDE SEQUENCE</scope>
    <source>
        <strain evidence="8">ChiGjej3B3-11674</strain>
    </source>
</reference>
<comment type="subunit">
    <text evidence="6">Interacts with RsgI.</text>
</comment>
<comment type="similarity">
    <text evidence="6">Belongs to the sigma-70 factor family. SigI subfamily.</text>
</comment>
<evidence type="ECO:0000256" key="3">
    <source>
        <dbReference type="ARBA" id="ARBA00023082"/>
    </source>
</evidence>
<evidence type="ECO:0000259" key="7">
    <source>
        <dbReference type="Pfam" id="PF04542"/>
    </source>
</evidence>
<evidence type="ECO:0000313" key="9">
    <source>
        <dbReference type="Proteomes" id="UP000823897"/>
    </source>
</evidence>
<protein>
    <recommendedName>
        <fullName evidence="6">RNA polymerase sigma factor SigI</fullName>
    </recommendedName>
</protein>
<dbReference type="Gene3D" id="1.10.1740.10">
    <property type="match status" value="1"/>
</dbReference>
<keyword evidence="3 6" id="KW-0731">Sigma factor</keyword>
<dbReference type="AlphaFoldDB" id="A0A9D2R1P6"/>
<comment type="subcellular location">
    <subcellularLocation>
        <location evidence="6">Cytoplasm</location>
    </subcellularLocation>
</comment>
<reference evidence="8" key="2">
    <citation type="submission" date="2021-04" db="EMBL/GenBank/DDBJ databases">
        <authorList>
            <person name="Gilroy R."/>
        </authorList>
    </citation>
    <scope>NUCLEOTIDE SEQUENCE</scope>
    <source>
        <strain evidence="8">ChiGjej3B3-11674</strain>
    </source>
</reference>
<keyword evidence="4 6" id="KW-0238">DNA-binding</keyword>
<feature type="DNA-binding region" description="H-T-H motif" evidence="6">
    <location>
        <begin position="194"/>
        <end position="213"/>
    </location>
</feature>
<feature type="short sequence motif" description="Polymerase core binding" evidence="6">
    <location>
        <begin position="50"/>
        <end position="63"/>
    </location>
</feature>
<comment type="caution">
    <text evidence="8">The sequence shown here is derived from an EMBL/GenBank/DDBJ whole genome shotgun (WGS) entry which is preliminary data.</text>
</comment>
<dbReference type="SUPFAM" id="SSF88946">
    <property type="entry name" value="Sigma2 domain of RNA polymerase sigma factors"/>
    <property type="match status" value="1"/>
</dbReference>
<accession>A0A9D2R1P6</accession>
<gene>
    <name evidence="6" type="primary">sigI</name>
    <name evidence="8" type="ORF">H9911_01710</name>
</gene>
<dbReference type="InterPro" id="IPR013325">
    <property type="entry name" value="RNA_pol_sigma_r2"/>
</dbReference>
<keyword evidence="6" id="KW-0346">Stress response</keyword>
<dbReference type="GO" id="GO:0005737">
    <property type="term" value="C:cytoplasm"/>
    <property type="evidence" value="ECO:0007669"/>
    <property type="project" value="UniProtKB-SubCell"/>
</dbReference>
<evidence type="ECO:0000256" key="4">
    <source>
        <dbReference type="ARBA" id="ARBA00023125"/>
    </source>
</evidence>
<evidence type="ECO:0000313" key="8">
    <source>
        <dbReference type="EMBL" id="HJD33242.1"/>
    </source>
</evidence>
<keyword evidence="5 6" id="KW-0804">Transcription</keyword>
<dbReference type="GO" id="GO:0003677">
    <property type="term" value="F:DNA binding"/>
    <property type="evidence" value="ECO:0007669"/>
    <property type="project" value="UniProtKB-UniRule"/>
</dbReference>
<evidence type="ECO:0000256" key="1">
    <source>
        <dbReference type="ARBA" id="ARBA00022490"/>
    </source>
</evidence>
<proteinExistence type="inferred from homology"/>
<dbReference type="Pfam" id="PF04542">
    <property type="entry name" value="Sigma70_r2"/>
    <property type="match status" value="1"/>
</dbReference>
<evidence type="ECO:0000256" key="6">
    <source>
        <dbReference type="HAMAP-Rule" id="MF_02064"/>
    </source>
</evidence>
<dbReference type="Proteomes" id="UP000823897">
    <property type="component" value="Unassembled WGS sequence"/>
</dbReference>
<comment type="activity regulation">
    <text evidence="6">Negatively regulated by the anti-sigma-I factor RsgI.</text>
</comment>
<organism evidence="8 9">
    <name type="scientific">Candidatus Mediterraneibacter tabaqchaliae</name>
    <dbReference type="NCBI Taxonomy" id="2838689"/>
    <lineage>
        <taxon>Bacteria</taxon>
        <taxon>Bacillati</taxon>
        <taxon>Bacillota</taxon>
        <taxon>Clostridia</taxon>
        <taxon>Lachnospirales</taxon>
        <taxon>Lachnospiraceae</taxon>
        <taxon>Mediterraneibacter</taxon>
    </lineage>
</organism>
<dbReference type="EMBL" id="DWUV01000037">
    <property type="protein sequence ID" value="HJD33242.1"/>
    <property type="molecule type" value="Genomic_DNA"/>
</dbReference>
<dbReference type="InterPro" id="IPR014244">
    <property type="entry name" value="RNA_pol_sigma-I"/>
</dbReference>
<sequence>MKEVQDLVGRVQAARTDPEAADALIRQYMGFIRAETAKFIKRAPIDGQDEELSIAMLAFYEAILGYEQNRGAFLSYASRGIRNRMIDHYRKEKKHAKVISLHAPLQDEDDDISKLDRLEDPKNEIEASHRRAAAREEIEEFERKLGEFGITFSEVADNCPRQERTLASCQRVLAAAKLHPEIFDILLESKKLPISSLAEKSGTDKKTLERHRKYLIAVLLAFTNGYEIIRGHLYHLSS</sequence>
<feature type="domain" description="RNA polymerase sigma-70 region 2" evidence="7">
    <location>
        <begin position="26"/>
        <end position="94"/>
    </location>
</feature>
<dbReference type="GO" id="GO:0016987">
    <property type="term" value="F:sigma factor activity"/>
    <property type="evidence" value="ECO:0007669"/>
    <property type="project" value="UniProtKB-UniRule"/>
</dbReference>